<keyword evidence="4" id="KW-1185">Reference proteome</keyword>
<feature type="signal peptide" evidence="1">
    <location>
        <begin position="1"/>
        <end position="28"/>
    </location>
</feature>
<feature type="domain" description="Glucose/Sorbosone dehydrogenase" evidence="2">
    <location>
        <begin position="41"/>
        <end position="299"/>
    </location>
</feature>
<gene>
    <name evidence="3" type="ORF">QWJ38_07960</name>
</gene>
<dbReference type="EMBL" id="JAUHHC010000002">
    <property type="protein sequence ID" value="MDN3920211.1"/>
    <property type="molecule type" value="Genomic_DNA"/>
</dbReference>
<evidence type="ECO:0000313" key="4">
    <source>
        <dbReference type="Proteomes" id="UP001228044"/>
    </source>
</evidence>
<dbReference type="InterPro" id="IPR012938">
    <property type="entry name" value="Glc/Sorbosone_DH"/>
</dbReference>
<evidence type="ECO:0000256" key="1">
    <source>
        <dbReference type="SAM" id="SignalP"/>
    </source>
</evidence>
<accession>A0ABT8DQD2</accession>
<dbReference type="RefSeq" id="WP_290358519.1">
    <property type="nucleotide sequence ID" value="NZ_JAUHHC010000002.1"/>
</dbReference>
<dbReference type="SUPFAM" id="SSF50952">
    <property type="entry name" value="Soluble quinoprotein glucose dehydrogenase"/>
    <property type="match status" value="1"/>
</dbReference>
<proteinExistence type="predicted"/>
<evidence type="ECO:0000259" key="2">
    <source>
        <dbReference type="Pfam" id="PF07995"/>
    </source>
</evidence>
<dbReference type="InterPro" id="IPR011042">
    <property type="entry name" value="6-blade_b-propeller_TolB-like"/>
</dbReference>
<dbReference type="PANTHER" id="PTHR19328:SF75">
    <property type="entry name" value="ALDOSE SUGAR DEHYDROGENASE YLII"/>
    <property type="match status" value="1"/>
</dbReference>
<dbReference type="Gene3D" id="2.120.10.30">
    <property type="entry name" value="TolB, C-terminal domain"/>
    <property type="match status" value="1"/>
</dbReference>
<dbReference type="PANTHER" id="PTHR19328">
    <property type="entry name" value="HEDGEHOG-INTERACTING PROTEIN"/>
    <property type="match status" value="1"/>
</dbReference>
<evidence type="ECO:0000313" key="3">
    <source>
        <dbReference type="EMBL" id="MDN3920211.1"/>
    </source>
</evidence>
<organism evidence="3 4">
    <name type="scientific">Roseateles violae</name>
    <dbReference type="NCBI Taxonomy" id="3058042"/>
    <lineage>
        <taxon>Bacteria</taxon>
        <taxon>Pseudomonadati</taxon>
        <taxon>Pseudomonadota</taxon>
        <taxon>Betaproteobacteria</taxon>
        <taxon>Burkholderiales</taxon>
        <taxon>Sphaerotilaceae</taxon>
        <taxon>Roseateles</taxon>
    </lineage>
</organism>
<feature type="chain" id="PRO_5047138584" evidence="1">
    <location>
        <begin position="29"/>
        <end position="421"/>
    </location>
</feature>
<sequence>MAKKNRRVPRLAIAATMLLALAVGAAQALGGQVVVASGLSQPLQLTAPVGDSRLFIVEKGGLIRLFDGGGLQATPFLDLSTKVDTVGERGLLGLAFDPGYATNGRFYVNYIDKTTLNTVIERYQVASPGANIADPGSAQNIITIAQPAGRSNHKAGWLSFRPGDTQNLYIATGDGGGNNDPDNNAQNPQSLLGKVLRLDVSGSGPGYTVPPGNPFVGSVGVRGEIWDLGLRNPYRASFDRANGNLWIGDVGQGAREEIDFEAAGSGGGFNYGWRLREGTIATPGVGGAAPGATEPVFDYAHQDQGGLGDTVIGGHVYRGPSLAGADGRYFFGDFISNRVFSFLPGAGGSPGDFREDTAAFIGGTGLSGLDAFGEDGQGRLYAVGINGVVVRLVPEPQALLMMLAGLAGIGLWLRRPSRALR</sequence>
<dbReference type="Proteomes" id="UP001228044">
    <property type="component" value="Unassembled WGS sequence"/>
</dbReference>
<dbReference type="Pfam" id="PF07995">
    <property type="entry name" value="GSDH"/>
    <property type="match status" value="1"/>
</dbReference>
<dbReference type="InterPro" id="IPR011041">
    <property type="entry name" value="Quinoprot_gluc/sorb_DH_b-prop"/>
</dbReference>
<comment type="caution">
    <text evidence="3">The sequence shown here is derived from an EMBL/GenBank/DDBJ whole genome shotgun (WGS) entry which is preliminary data.</text>
</comment>
<name>A0ABT8DQD2_9BURK</name>
<reference evidence="3 4" key="1">
    <citation type="submission" date="2023-06" db="EMBL/GenBank/DDBJ databases">
        <title>Pelomonas sp. PFR6 16S ribosomal RNA gene Genome sequencing and assembly.</title>
        <authorList>
            <person name="Woo H."/>
        </authorList>
    </citation>
    <scope>NUCLEOTIDE SEQUENCE [LARGE SCALE GENOMIC DNA]</scope>
    <source>
        <strain evidence="3 4">PFR6</strain>
    </source>
</reference>
<keyword evidence="1" id="KW-0732">Signal</keyword>
<protein>
    <submittedName>
        <fullName evidence="3">PQQ-dependent sugar dehydrogenase</fullName>
    </submittedName>
</protein>